<dbReference type="Pfam" id="PF00873">
    <property type="entry name" value="ACR_tran"/>
    <property type="match status" value="1"/>
</dbReference>
<dbReference type="EMBL" id="UINC01052361">
    <property type="protein sequence ID" value="SVB67605.1"/>
    <property type="molecule type" value="Genomic_DNA"/>
</dbReference>
<dbReference type="PANTHER" id="PTHR32063:SF18">
    <property type="entry name" value="CATION EFFLUX SYSTEM PROTEIN"/>
    <property type="match status" value="1"/>
</dbReference>
<dbReference type="InterPro" id="IPR001036">
    <property type="entry name" value="Acrflvin-R"/>
</dbReference>
<reference evidence="1" key="1">
    <citation type="submission" date="2018-05" db="EMBL/GenBank/DDBJ databases">
        <authorList>
            <person name="Lanie J.A."/>
            <person name="Ng W.-L."/>
            <person name="Kazmierczak K.M."/>
            <person name="Andrzejewski T.M."/>
            <person name="Davidsen T.M."/>
            <person name="Wayne K.J."/>
            <person name="Tettelin H."/>
            <person name="Glass J.I."/>
            <person name="Rusch D."/>
            <person name="Podicherti R."/>
            <person name="Tsui H.-C.T."/>
            <person name="Winkler M.E."/>
        </authorList>
    </citation>
    <scope>NUCLEOTIDE SEQUENCE</scope>
</reference>
<feature type="non-terminal residue" evidence="1">
    <location>
        <position position="83"/>
    </location>
</feature>
<accession>A0A382FYH1</accession>
<dbReference type="Gene3D" id="3.30.70.1430">
    <property type="entry name" value="Multidrug efflux transporter AcrB pore domain"/>
    <property type="match status" value="1"/>
</dbReference>
<dbReference type="SUPFAM" id="SSF82693">
    <property type="entry name" value="Multidrug efflux transporter AcrB pore domain, PN1, PN2, PC1 and PC2 subdomains"/>
    <property type="match status" value="1"/>
</dbReference>
<dbReference type="PANTHER" id="PTHR32063">
    <property type="match status" value="1"/>
</dbReference>
<dbReference type="GO" id="GO:0042910">
    <property type="term" value="F:xenobiotic transmembrane transporter activity"/>
    <property type="evidence" value="ECO:0007669"/>
    <property type="project" value="TreeGrafter"/>
</dbReference>
<organism evidence="1">
    <name type="scientific">marine metagenome</name>
    <dbReference type="NCBI Taxonomy" id="408172"/>
    <lineage>
        <taxon>unclassified sequences</taxon>
        <taxon>metagenomes</taxon>
        <taxon>ecological metagenomes</taxon>
    </lineage>
</organism>
<evidence type="ECO:0000313" key="1">
    <source>
        <dbReference type="EMBL" id="SVB67605.1"/>
    </source>
</evidence>
<sequence length="83" mass="9569">MLLLKILFQRQRVFALLLIFIFLSGIFALGTVSRQENPEIAQRWSVIQTVYPGASPARLETQVLEPMEAKLREVYEVDDINSF</sequence>
<gene>
    <name evidence="1" type="ORF">METZ01_LOCUS220459</name>
</gene>
<protein>
    <submittedName>
        <fullName evidence="1">Uncharacterized protein</fullName>
    </submittedName>
</protein>
<dbReference type="AlphaFoldDB" id="A0A382FYH1"/>
<name>A0A382FYH1_9ZZZZ</name>
<dbReference type="GO" id="GO:0005886">
    <property type="term" value="C:plasma membrane"/>
    <property type="evidence" value="ECO:0007669"/>
    <property type="project" value="TreeGrafter"/>
</dbReference>
<proteinExistence type="predicted"/>
<dbReference type="Gene3D" id="1.20.1640.10">
    <property type="entry name" value="Multidrug efflux transporter AcrB transmembrane domain"/>
    <property type="match status" value="1"/>
</dbReference>